<dbReference type="Proteomes" id="UP001054945">
    <property type="component" value="Unassembled WGS sequence"/>
</dbReference>
<protein>
    <submittedName>
        <fullName evidence="1">Uncharacterized protein</fullName>
    </submittedName>
</protein>
<evidence type="ECO:0000313" key="2">
    <source>
        <dbReference type="Proteomes" id="UP001054945"/>
    </source>
</evidence>
<keyword evidence="2" id="KW-1185">Reference proteome</keyword>
<gene>
    <name evidence="1" type="ORF">CEXT_275651</name>
</gene>
<organism evidence="1 2">
    <name type="scientific">Caerostris extrusa</name>
    <name type="common">Bark spider</name>
    <name type="synonym">Caerostris bankana</name>
    <dbReference type="NCBI Taxonomy" id="172846"/>
    <lineage>
        <taxon>Eukaryota</taxon>
        <taxon>Metazoa</taxon>
        <taxon>Ecdysozoa</taxon>
        <taxon>Arthropoda</taxon>
        <taxon>Chelicerata</taxon>
        <taxon>Arachnida</taxon>
        <taxon>Araneae</taxon>
        <taxon>Araneomorphae</taxon>
        <taxon>Entelegynae</taxon>
        <taxon>Araneoidea</taxon>
        <taxon>Araneidae</taxon>
        <taxon>Caerostris</taxon>
    </lineage>
</organism>
<proteinExistence type="predicted"/>
<name>A0AAV4NMP5_CAEEX</name>
<dbReference type="AlphaFoldDB" id="A0AAV4NMP5"/>
<evidence type="ECO:0000313" key="1">
    <source>
        <dbReference type="EMBL" id="GIX85083.1"/>
    </source>
</evidence>
<comment type="caution">
    <text evidence="1">The sequence shown here is derived from an EMBL/GenBank/DDBJ whole genome shotgun (WGS) entry which is preliminary data.</text>
</comment>
<accession>A0AAV4NMP5</accession>
<dbReference type="EMBL" id="BPLR01003480">
    <property type="protein sequence ID" value="GIX85083.1"/>
    <property type="molecule type" value="Genomic_DNA"/>
</dbReference>
<reference evidence="1 2" key="1">
    <citation type="submission" date="2021-06" db="EMBL/GenBank/DDBJ databases">
        <title>Caerostris extrusa draft genome.</title>
        <authorList>
            <person name="Kono N."/>
            <person name="Arakawa K."/>
        </authorList>
    </citation>
    <scope>NUCLEOTIDE SEQUENCE [LARGE SCALE GENOMIC DNA]</scope>
</reference>
<sequence>MQNDYVTIELSYLKKAASPFIHVGIREDQTWQRNQERRKHVRIGRRTLSLFWPKTGGAIFPCIGGTCVRHPAGQHGH</sequence>